<feature type="binding site" evidence="8">
    <location>
        <position position="48"/>
    </location>
    <ligand>
        <name>substrate</name>
    </ligand>
</feature>
<dbReference type="PIRSF" id="PIRSF000729">
    <property type="entry name" value="GK"/>
    <property type="match status" value="1"/>
</dbReference>
<dbReference type="InterPro" id="IPR015947">
    <property type="entry name" value="PUA-like_sf"/>
</dbReference>
<dbReference type="InterPro" id="IPR036974">
    <property type="entry name" value="PUA_sf"/>
</dbReference>
<dbReference type="CDD" id="cd21157">
    <property type="entry name" value="PUA_G5K"/>
    <property type="match status" value="1"/>
</dbReference>
<dbReference type="GO" id="GO:0003723">
    <property type="term" value="F:RNA binding"/>
    <property type="evidence" value="ECO:0007669"/>
    <property type="project" value="InterPro"/>
</dbReference>
<evidence type="ECO:0000256" key="8">
    <source>
        <dbReference type="HAMAP-Rule" id="MF_00456"/>
    </source>
</evidence>
<proteinExistence type="inferred from homology"/>
<dbReference type="GO" id="GO:0055129">
    <property type="term" value="P:L-proline biosynthetic process"/>
    <property type="evidence" value="ECO:0007669"/>
    <property type="project" value="UniProtKB-UniRule"/>
</dbReference>
<feature type="binding site" evidence="8">
    <location>
        <begin position="167"/>
        <end position="168"/>
    </location>
    <ligand>
        <name>ATP</name>
        <dbReference type="ChEBI" id="CHEBI:30616"/>
    </ligand>
</feature>
<evidence type="ECO:0000256" key="7">
    <source>
        <dbReference type="ARBA" id="ARBA00022840"/>
    </source>
</evidence>
<dbReference type="SMART" id="SM00359">
    <property type="entry name" value="PUA"/>
    <property type="match status" value="1"/>
</dbReference>
<dbReference type="EC" id="2.7.2.11" evidence="8"/>
<dbReference type="RefSeq" id="WP_226375390.1">
    <property type="nucleotide sequence ID" value="NZ_AP023366.1"/>
</dbReference>
<keyword evidence="11" id="KW-1185">Reference proteome</keyword>
<dbReference type="HAMAP" id="MF_00456">
    <property type="entry name" value="ProB"/>
    <property type="match status" value="1"/>
</dbReference>
<dbReference type="InterPro" id="IPR019797">
    <property type="entry name" value="Glutamate_5-kinase_CS"/>
</dbReference>
<sequence length="368" mass="39985">MKRIVVKIGSSSLTDESGQLSPAKMSRLVDQIAELQKDTDCQLILVSSGAVAAGLGRLGWPRPYITMPEKQAAAAVGQGLLIELYQKLFAPHGIVTAQLLLTRSDMEDRKRFIHTRNTTETLLHHGILPIVNENDTVTVEEIRFGDNDTLGGLVALVTEADLLVLLTDIDGLYTANPKTDPNATRIPDVWEITPDLMELAGGSGSAVGTGGMRTKLMAARIAVDSGVDVVVASSSEPDVLKRILAGESMGTRFHSQQRLSSKKSWIAYGPRPEGRLIIDPGAAKALLERAGSLLIQGIREVEGDFQEGSIVEMVTEEGLLIGKGVVSFSDRDLRLLLERRQMGEKLRNIHEVIHRNEMVVQVQEGSQV</sequence>
<feature type="binding site" evidence="8">
    <location>
        <position position="7"/>
    </location>
    <ligand>
        <name>ATP</name>
        <dbReference type="ChEBI" id="CHEBI:30616"/>
    </ligand>
</feature>
<feature type="binding site" evidence="8">
    <location>
        <begin position="209"/>
        <end position="215"/>
    </location>
    <ligand>
        <name>ATP</name>
        <dbReference type="ChEBI" id="CHEBI:30616"/>
    </ligand>
</feature>
<reference evidence="10 11" key="1">
    <citation type="submission" date="2020-08" db="EMBL/GenBank/DDBJ databases">
        <title>Complete Genome Sequence of Effusibacillus dendaii Strain skT53, Isolated from Farmland soil.</title>
        <authorList>
            <person name="Konishi T."/>
            <person name="Kawasaki H."/>
        </authorList>
    </citation>
    <scope>NUCLEOTIDE SEQUENCE [LARGE SCALE GENOMIC DNA]</scope>
    <source>
        <strain evidence="11">skT53</strain>
    </source>
</reference>
<dbReference type="KEGG" id="eff:skT53_17360"/>
<evidence type="ECO:0000256" key="2">
    <source>
        <dbReference type="ARBA" id="ARBA00022605"/>
    </source>
</evidence>
<dbReference type="InterPro" id="IPR005715">
    <property type="entry name" value="Glu_5kinase/COase_Synthase"/>
</dbReference>
<evidence type="ECO:0000313" key="11">
    <source>
        <dbReference type="Proteomes" id="UP000593802"/>
    </source>
</evidence>
<dbReference type="FunFam" id="3.40.1160.10:FF:000018">
    <property type="entry name" value="Glutamate 5-kinase"/>
    <property type="match status" value="1"/>
</dbReference>
<name>A0A7I8DFT6_9BACL</name>
<dbReference type="Pfam" id="PF01472">
    <property type="entry name" value="PUA"/>
    <property type="match status" value="1"/>
</dbReference>
<dbReference type="SUPFAM" id="SSF88697">
    <property type="entry name" value="PUA domain-like"/>
    <property type="match status" value="1"/>
</dbReference>
<evidence type="ECO:0000256" key="4">
    <source>
        <dbReference type="ARBA" id="ARBA00022679"/>
    </source>
</evidence>
<comment type="pathway">
    <text evidence="8">Amino-acid biosynthesis; L-proline biosynthesis; L-glutamate 5-semialdehyde from L-glutamate: step 1/2.</text>
</comment>
<dbReference type="PROSITE" id="PS00902">
    <property type="entry name" value="GLUTAMATE_5_KINASE"/>
    <property type="match status" value="1"/>
</dbReference>
<evidence type="ECO:0000313" key="10">
    <source>
        <dbReference type="EMBL" id="BCJ86751.1"/>
    </source>
</evidence>
<keyword evidence="3 8" id="KW-0641">Proline biosynthesis</keyword>
<dbReference type="PANTHER" id="PTHR43654">
    <property type="entry name" value="GLUTAMATE 5-KINASE"/>
    <property type="match status" value="1"/>
</dbReference>
<dbReference type="Gene3D" id="2.30.130.10">
    <property type="entry name" value="PUA domain"/>
    <property type="match status" value="1"/>
</dbReference>
<feature type="binding site" evidence="8">
    <location>
        <position position="147"/>
    </location>
    <ligand>
        <name>substrate</name>
    </ligand>
</feature>
<dbReference type="SUPFAM" id="SSF53633">
    <property type="entry name" value="Carbamate kinase-like"/>
    <property type="match status" value="1"/>
</dbReference>
<comment type="function">
    <text evidence="8">Catalyzes the transfer of a phosphate group to glutamate to form L-glutamate 5-phosphate.</text>
</comment>
<dbReference type="GO" id="GO:0005524">
    <property type="term" value="F:ATP binding"/>
    <property type="evidence" value="ECO:0007669"/>
    <property type="project" value="UniProtKB-KW"/>
</dbReference>
<organism evidence="10 11">
    <name type="scientific">Effusibacillus dendaii</name>
    <dbReference type="NCBI Taxonomy" id="2743772"/>
    <lineage>
        <taxon>Bacteria</taxon>
        <taxon>Bacillati</taxon>
        <taxon>Bacillota</taxon>
        <taxon>Bacilli</taxon>
        <taxon>Bacillales</taxon>
        <taxon>Alicyclobacillaceae</taxon>
        <taxon>Effusibacillus</taxon>
    </lineage>
</organism>
<dbReference type="Proteomes" id="UP000593802">
    <property type="component" value="Chromosome"/>
</dbReference>
<comment type="catalytic activity">
    <reaction evidence="8">
        <text>L-glutamate + ATP = L-glutamyl 5-phosphate + ADP</text>
        <dbReference type="Rhea" id="RHEA:14877"/>
        <dbReference type="ChEBI" id="CHEBI:29985"/>
        <dbReference type="ChEBI" id="CHEBI:30616"/>
        <dbReference type="ChEBI" id="CHEBI:58274"/>
        <dbReference type="ChEBI" id="CHEBI:456216"/>
        <dbReference type="EC" id="2.7.2.11"/>
    </reaction>
</comment>
<feature type="binding site" evidence="8">
    <location>
        <position position="135"/>
    </location>
    <ligand>
        <name>substrate</name>
    </ligand>
</feature>
<keyword evidence="5 8" id="KW-0547">Nucleotide-binding</keyword>
<dbReference type="InterPro" id="IPR011529">
    <property type="entry name" value="Glu_5kinase"/>
</dbReference>
<dbReference type="PANTHER" id="PTHR43654:SF1">
    <property type="entry name" value="ISOPENTENYL PHOSPHATE KINASE"/>
    <property type="match status" value="1"/>
</dbReference>
<dbReference type="GO" id="GO:0004349">
    <property type="term" value="F:glutamate 5-kinase activity"/>
    <property type="evidence" value="ECO:0007669"/>
    <property type="project" value="UniProtKB-UniRule"/>
</dbReference>
<evidence type="ECO:0000256" key="5">
    <source>
        <dbReference type="ARBA" id="ARBA00022741"/>
    </source>
</evidence>
<dbReference type="PROSITE" id="PS50890">
    <property type="entry name" value="PUA"/>
    <property type="match status" value="1"/>
</dbReference>
<evidence type="ECO:0000256" key="1">
    <source>
        <dbReference type="ARBA" id="ARBA00022490"/>
    </source>
</evidence>
<protein>
    <recommendedName>
        <fullName evidence="8">Glutamate 5-kinase</fullName>
        <ecNumber evidence="8">2.7.2.11</ecNumber>
    </recommendedName>
    <alternativeName>
        <fullName evidence="8">Gamma-glutamyl kinase</fullName>
        <shortName evidence="8">GK</shortName>
    </alternativeName>
</protein>
<accession>A0A7I8DFT6</accession>
<keyword evidence="6 8" id="KW-0418">Kinase</keyword>
<keyword evidence="4 8" id="KW-0808">Transferase</keyword>
<dbReference type="AlphaFoldDB" id="A0A7I8DFT6"/>
<dbReference type="PRINTS" id="PR00474">
    <property type="entry name" value="GLU5KINASE"/>
</dbReference>
<dbReference type="InterPro" id="IPR001057">
    <property type="entry name" value="Glu/AcGlu_kinase"/>
</dbReference>
<gene>
    <name evidence="8 10" type="primary">proB</name>
    <name evidence="10" type="ORF">skT53_17360</name>
</gene>
<dbReference type="Gene3D" id="3.40.1160.10">
    <property type="entry name" value="Acetylglutamate kinase-like"/>
    <property type="match status" value="1"/>
</dbReference>
<comment type="subcellular location">
    <subcellularLocation>
        <location evidence="8">Cytoplasm</location>
    </subcellularLocation>
</comment>
<evidence type="ECO:0000259" key="9">
    <source>
        <dbReference type="SMART" id="SM00359"/>
    </source>
</evidence>
<keyword evidence="1 8" id="KW-0963">Cytoplasm</keyword>
<dbReference type="InterPro" id="IPR002478">
    <property type="entry name" value="PUA"/>
</dbReference>
<dbReference type="InterPro" id="IPR001048">
    <property type="entry name" value="Asp/Glu/Uridylate_kinase"/>
</dbReference>
<feature type="domain" description="PUA" evidence="9">
    <location>
        <begin position="274"/>
        <end position="353"/>
    </location>
</feature>
<dbReference type="InterPro" id="IPR041739">
    <property type="entry name" value="G5K_ProB"/>
</dbReference>
<comment type="similarity">
    <text evidence="8">Belongs to the glutamate 5-kinase family.</text>
</comment>
<dbReference type="EMBL" id="AP023366">
    <property type="protein sequence ID" value="BCJ86751.1"/>
    <property type="molecule type" value="Genomic_DNA"/>
</dbReference>
<dbReference type="NCBIfam" id="TIGR01027">
    <property type="entry name" value="proB"/>
    <property type="match status" value="1"/>
</dbReference>
<dbReference type="InterPro" id="IPR036393">
    <property type="entry name" value="AceGlu_kinase-like_sf"/>
</dbReference>
<dbReference type="Pfam" id="PF00696">
    <property type="entry name" value="AA_kinase"/>
    <property type="match status" value="1"/>
</dbReference>
<evidence type="ECO:0000256" key="3">
    <source>
        <dbReference type="ARBA" id="ARBA00022650"/>
    </source>
</evidence>
<keyword evidence="7 8" id="KW-0067">ATP-binding</keyword>
<dbReference type="CDD" id="cd04242">
    <property type="entry name" value="AAK_G5K_ProB"/>
    <property type="match status" value="1"/>
</dbReference>
<evidence type="ECO:0000256" key="6">
    <source>
        <dbReference type="ARBA" id="ARBA00022777"/>
    </source>
</evidence>
<dbReference type="UniPathway" id="UPA00098">
    <property type="reaction ID" value="UER00359"/>
</dbReference>
<keyword evidence="2 8" id="KW-0028">Amino-acid biosynthesis</keyword>
<dbReference type="GO" id="GO:0005829">
    <property type="term" value="C:cytosol"/>
    <property type="evidence" value="ECO:0007669"/>
    <property type="project" value="TreeGrafter"/>
</dbReference>